<dbReference type="CDD" id="cd09008">
    <property type="entry name" value="MTAN"/>
    <property type="match status" value="1"/>
</dbReference>
<name>A0A1L8ZBB2_BORBI</name>
<proteinExistence type="predicted"/>
<keyword evidence="5" id="KW-0486">Methionine biosynthesis</keyword>
<dbReference type="InterPro" id="IPR010049">
    <property type="entry name" value="MTA_SAH_Nsdase"/>
</dbReference>
<dbReference type="NCBIfam" id="TIGR01704">
    <property type="entry name" value="MTA_SAH-Nsdase"/>
    <property type="match status" value="1"/>
</dbReference>
<dbReference type="GO" id="GO:0019284">
    <property type="term" value="P:L-methionine salvage from S-adenosylmethionine"/>
    <property type="evidence" value="ECO:0007669"/>
    <property type="project" value="TreeGrafter"/>
</dbReference>
<comment type="caution">
    <text evidence="7">The sequence shown here is derived from an EMBL/GenBank/DDBJ whole genome shotgun (WGS) entry which is preliminary data.</text>
</comment>
<comment type="pathway">
    <text evidence="1">Amino-acid biosynthesis; L-methionine biosynthesis via salvage pathway; S-methyl-5-thio-alpha-D-ribose 1-phosphate from S-methyl-5'-thioadenosine (hydrolase route): step 1/2.</text>
</comment>
<reference evidence="7" key="1">
    <citation type="journal article" date="2015" name="Microbiology">
        <title>Similarities in murine infection and immune response to Borrelia bissettii and Borrelia burgdorferi sensu stricto.</title>
        <authorList>
            <person name="Leydet B.F.Jr."/>
            <person name="Liang F.T."/>
        </authorList>
    </citation>
    <scope>NUCLEOTIDE SEQUENCE [LARGE SCALE GENOMIC DNA]</scope>
    <source>
        <strain evidence="7">CO275</strain>
    </source>
</reference>
<dbReference type="EMBL" id="JNBW01000251">
    <property type="protein sequence ID" value="OJH15059.1"/>
    <property type="molecule type" value="Genomic_DNA"/>
</dbReference>
<dbReference type="Pfam" id="PF01048">
    <property type="entry name" value="PNP_UDP_1"/>
    <property type="match status" value="1"/>
</dbReference>
<dbReference type="InterPro" id="IPR000845">
    <property type="entry name" value="Nucleoside_phosphorylase_d"/>
</dbReference>
<keyword evidence="4" id="KW-0378">Hydrolase</keyword>
<gene>
    <name evidence="7" type="ORF">ER70_04910</name>
</gene>
<feature type="domain" description="Nucleoside phosphorylase" evidence="6">
    <location>
        <begin position="28"/>
        <end position="262"/>
    </location>
</feature>
<keyword evidence="3" id="KW-0028">Amino-acid biosynthesis</keyword>
<dbReference type="EC" id="3.2.2.9" evidence="2"/>
<evidence type="ECO:0000256" key="2">
    <source>
        <dbReference type="ARBA" id="ARBA00011974"/>
    </source>
</evidence>
<dbReference type="GO" id="GO:0008782">
    <property type="term" value="F:adenosylhomocysteine nucleosidase activity"/>
    <property type="evidence" value="ECO:0007669"/>
    <property type="project" value="UniProtKB-EC"/>
</dbReference>
<dbReference type="GO" id="GO:0019509">
    <property type="term" value="P:L-methionine salvage from methylthioadenosine"/>
    <property type="evidence" value="ECO:0007669"/>
    <property type="project" value="UniProtKB-UniPathway"/>
</dbReference>
<dbReference type="PANTHER" id="PTHR46832:SF1">
    <property type="entry name" value="5'-METHYLTHIOADENOSINE_S-ADENOSYLHOMOCYSTEINE NUCLEOSIDASE"/>
    <property type="match status" value="1"/>
</dbReference>
<evidence type="ECO:0000256" key="3">
    <source>
        <dbReference type="ARBA" id="ARBA00022605"/>
    </source>
</evidence>
<dbReference type="GO" id="GO:0005829">
    <property type="term" value="C:cytosol"/>
    <property type="evidence" value="ECO:0007669"/>
    <property type="project" value="TreeGrafter"/>
</dbReference>
<evidence type="ECO:0000256" key="1">
    <source>
        <dbReference type="ARBA" id="ARBA00004945"/>
    </source>
</evidence>
<sequence>MNNFLIKFFLFLLVFSNGYVAFSKTVNVLIVTAMDSEFEQISKLMSNKEEIVLKEYNLNKKILKGKLSNRNVMAVVCGVGKVNAGVWTGYMLSKYNISHVINSGVAGGVVSAKYKDIKVGDVVVSSEVAYHDVDLVKFGHKVGQLMGLPQKFIANKNLIKKATEAVKLKVGDSNAYSGLTVSGDQFIDPNYINKIIGNFKDVIAVDMEGAAIGHVAHMFNVPFIVIRSISDIVNREGNEVEYSKFAKLAAFNAAKVIQEILRIF</sequence>
<dbReference type="SUPFAM" id="SSF53167">
    <property type="entry name" value="Purine and uridine phosphorylases"/>
    <property type="match status" value="1"/>
</dbReference>
<dbReference type="PANTHER" id="PTHR46832">
    <property type="entry name" value="5'-METHYLTHIOADENOSINE/S-ADENOSYLHOMOCYSTEINE NUCLEOSIDASE"/>
    <property type="match status" value="1"/>
</dbReference>
<dbReference type="NCBIfam" id="NF004079">
    <property type="entry name" value="PRK05584.1"/>
    <property type="match status" value="1"/>
</dbReference>
<accession>A0A1L8ZBB2</accession>
<dbReference type="OrthoDB" id="9792278at2"/>
<dbReference type="AlphaFoldDB" id="A0A1L8ZBB2"/>
<dbReference type="InterPro" id="IPR035994">
    <property type="entry name" value="Nucleoside_phosphorylase_sf"/>
</dbReference>
<evidence type="ECO:0000256" key="4">
    <source>
        <dbReference type="ARBA" id="ARBA00022801"/>
    </source>
</evidence>
<protein>
    <recommendedName>
        <fullName evidence="2">adenosylhomocysteine nucleosidase</fullName>
        <ecNumber evidence="2">3.2.2.9</ecNumber>
    </recommendedName>
</protein>
<evidence type="ECO:0000259" key="6">
    <source>
        <dbReference type="Pfam" id="PF01048"/>
    </source>
</evidence>
<evidence type="ECO:0000256" key="5">
    <source>
        <dbReference type="ARBA" id="ARBA00023167"/>
    </source>
</evidence>
<evidence type="ECO:0000313" key="7">
    <source>
        <dbReference type="EMBL" id="OJH15059.1"/>
    </source>
</evidence>
<dbReference type="GO" id="GO:0009164">
    <property type="term" value="P:nucleoside catabolic process"/>
    <property type="evidence" value="ECO:0007669"/>
    <property type="project" value="InterPro"/>
</dbReference>
<dbReference type="Gene3D" id="3.40.50.1580">
    <property type="entry name" value="Nucleoside phosphorylase domain"/>
    <property type="match status" value="1"/>
</dbReference>
<organism evidence="7">
    <name type="scientific">Borrelia bissettiae</name>
    <name type="common">Borreliella bissettiae</name>
    <dbReference type="NCBI Taxonomy" id="64897"/>
    <lineage>
        <taxon>Bacteria</taxon>
        <taxon>Pseudomonadati</taxon>
        <taxon>Spirochaetota</taxon>
        <taxon>Spirochaetia</taxon>
        <taxon>Spirochaetales</taxon>
        <taxon>Borreliaceae</taxon>
        <taxon>Borreliella</taxon>
    </lineage>
</organism>
<dbReference type="GO" id="GO:0008930">
    <property type="term" value="F:methylthioadenosine nucleosidase activity"/>
    <property type="evidence" value="ECO:0007669"/>
    <property type="project" value="InterPro"/>
</dbReference>
<reference evidence="7" key="2">
    <citation type="submission" date="2015-07" db="EMBL/GenBank/DDBJ databases">
        <authorList>
            <person name="Noorani M."/>
        </authorList>
    </citation>
    <scope>NUCLEOTIDE SEQUENCE</scope>
    <source>
        <strain evidence="7">CO275</strain>
    </source>
</reference>
<dbReference type="UniPathway" id="UPA00904">
    <property type="reaction ID" value="UER00871"/>
</dbReference>